<organism evidence="2 3">
    <name type="scientific">Microcaecilia unicolor</name>
    <dbReference type="NCBI Taxonomy" id="1415580"/>
    <lineage>
        <taxon>Eukaryota</taxon>
        <taxon>Metazoa</taxon>
        <taxon>Chordata</taxon>
        <taxon>Craniata</taxon>
        <taxon>Vertebrata</taxon>
        <taxon>Euteleostomi</taxon>
        <taxon>Amphibia</taxon>
        <taxon>Gymnophiona</taxon>
        <taxon>Siphonopidae</taxon>
        <taxon>Microcaecilia</taxon>
    </lineage>
</organism>
<evidence type="ECO:0000313" key="2">
    <source>
        <dbReference type="Proteomes" id="UP000515156"/>
    </source>
</evidence>
<protein>
    <submittedName>
        <fullName evidence="3">WW domain-binding protein 1-like</fullName>
    </submittedName>
</protein>
<evidence type="ECO:0000256" key="1">
    <source>
        <dbReference type="SAM" id="Phobius"/>
    </source>
</evidence>
<keyword evidence="2" id="KW-1185">Reference proteome</keyword>
<dbReference type="InterPro" id="IPR051994">
    <property type="entry name" value="WW_domain-binding"/>
</dbReference>
<keyword evidence="1" id="KW-0472">Membrane</keyword>
<dbReference type="GeneID" id="115475122"/>
<dbReference type="OrthoDB" id="9907279at2759"/>
<dbReference type="PANTHER" id="PTHR16209">
    <property type="entry name" value="VESICULAR, OVEREXPRESSED IN CANCER, PROSURVIVAL PROTEIN 1"/>
    <property type="match status" value="1"/>
</dbReference>
<dbReference type="FunCoup" id="A0A6P7YTX4">
    <property type="interactions" value="31"/>
</dbReference>
<dbReference type="AlphaFoldDB" id="A0A6P7YTX4"/>
<dbReference type="InParanoid" id="A0A6P7YTX4"/>
<keyword evidence="1" id="KW-1133">Transmembrane helix</keyword>
<dbReference type="Proteomes" id="UP000515156">
    <property type="component" value="Chromosome 7"/>
</dbReference>
<dbReference type="InterPro" id="IPR021684">
    <property type="entry name" value="WBP1-like"/>
</dbReference>
<gene>
    <name evidence="3" type="primary">LOC115475122</name>
</gene>
<sequence>MSLKDREYCPGVNNQPYISETGHCCGETGCCTYYYELWWFWLLWTVLILFSCCCAYRHRCAKMRLQQHQREINLIAYHGACNYPPSMLDLRMLASFKLPDFFEVDCHQCSYIEEVDEEEEEGDEEHLQHRQLTGDSGIEVCRCQVQGEESEEELHLLHDSPGCSGRAKELNDLQRGEAVQPSVCESLCGYQDSEELGSPGQPV</sequence>
<evidence type="ECO:0000313" key="3">
    <source>
        <dbReference type="RefSeq" id="XP_030066724.1"/>
    </source>
</evidence>
<name>A0A6P7YTX4_9AMPH</name>
<proteinExistence type="predicted"/>
<reference evidence="3" key="1">
    <citation type="submission" date="2025-08" db="UniProtKB">
        <authorList>
            <consortium name="RefSeq"/>
        </authorList>
    </citation>
    <scope>IDENTIFICATION</scope>
</reference>
<dbReference type="KEGG" id="muo:115475122"/>
<feature type="transmembrane region" description="Helical" evidence="1">
    <location>
        <begin position="38"/>
        <end position="56"/>
    </location>
</feature>
<keyword evidence="1" id="KW-0812">Transmembrane</keyword>
<dbReference type="PANTHER" id="PTHR16209:SF5">
    <property type="entry name" value="WW DOMAIN-BINDING PROTEIN 1"/>
    <property type="match status" value="1"/>
</dbReference>
<dbReference type="RefSeq" id="XP_030066724.1">
    <property type="nucleotide sequence ID" value="XM_030210864.1"/>
</dbReference>
<dbReference type="Pfam" id="PF11669">
    <property type="entry name" value="WBP-1"/>
    <property type="match status" value="1"/>
</dbReference>
<accession>A0A6P7YTX4</accession>